<protein>
    <submittedName>
        <fullName evidence="1">Uncharacterized protein</fullName>
    </submittedName>
</protein>
<dbReference type="EMBL" id="JAOWRF010000111">
    <property type="protein sequence ID" value="MCV3213381.1"/>
    <property type="molecule type" value="Genomic_DNA"/>
</dbReference>
<dbReference type="RefSeq" id="WP_263744890.1">
    <property type="nucleotide sequence ID" value="NZ_JAOWRF010000111.1"/>
</dbReference>
<comment type="caution">
    <text evidence="1">The sequence shown here is derived from an EMBL/GenBank/DDBJ whole genome shotgun (WGS) entry which is preliminary data.</text>
</comment>
<evidence type="ECO:0000313" key="2">
    <source>
        <dbReference type="Proteomes" id="UP001526143"/>
    </source>
</evidence>
<sequence>MPYVQQSGRYLPIVTRSSTNGVLEKDLVACCIFTGISMCDRFSNHPHIPD</sequence>
<proteinExistence type="predicted"/>
<dbReference type="Proteomes" id="UP001526143">
    <property type="component" value="Unassembled WGS sequence"/>
</dbReference>
<evidence type="ECO:0000313" key="1">
    <source>
        <dbReference type="EMBL" id="MCV3213381.1"/>
    </source>
</evidence>
<gene>
    <name evidence="1" type="ORF">OGM63_07555</name>
</gene>
<accession>A0ABT3AWA3</accession>
<reference evidence="1 2" key="1">
    <citation type="submission" date="2022-10" db="EMBL/GenBank/DDBJ databases">
        <title>Identification of biosynthetic pathway for the production of the potent trypsin inhibitor radiosumin.</title>
        <authorList>
            <person name="Fewer D.P."/>
            <person name="Delbaje E."/>
            <person name="Ouyang X."/>
            <person name="Agostino P.D."/>
            <person name="Wahlsten M."/>
            <person name="Jokela J."/>
            <person name="Permi P."/>
            <person name="Haapaniemi E."/>
            <person name="Koistinen H."/>
        </authorList>
    </citation>
    <scope>NUCLEOTIDE SEQUENCE [LARGE SCALE GENOMIC DNA]</scope>
    <source>
        <strain evidence="1 2">NIES-515</strain>
    </source>
</reference>
<keyword evidence="2" id="KW-1185">Reference proteome</keyword>
<organism evidence="1 2">
    <name type="scientific">Plectonema radiosum NIES-515</name>
    <dbReference type="NCBI Taxonomy" id="2986073"/>
    <lineage>
        <taxon>Bacteria</taxon>
        <taxon>Bacillati</taxon>
        <taxon>Cyanobacteriota</taxon>
        <taxon>Cyanophyceae</taxon>
        <taxon>Oscillatoriophycideae</taxon>
        <taxon>Oscillatoriales</taxon>
        <taxon>Microcoleaceae</taxon>
        <taxon>Plectonema</taxon>
    </lineage>
</organism>
<name>A0ABT3AWA3_9CYAN</name>